<dbReference type="SMART" id="SM00230">
    <property type="entry name" value="CysPc"/>
    <property type="match status" value="1"/>
</dbReference>
<keyword evidence="4 5" id="KW-0788">Thiol protease</keyword>
<gene>
    <name evidence="8" type="ORF">UTRI_10613</name>
</gene>
<dbReference type="InterPro" id="IPR038765">
    <property type="entry name" value="Papain-like_cys_pep_sf"/>
</dbReference>
<comment type="similarity">
    <text evidence="1">Belongs to the peptidase C2 family. PalB/RIM13 subfamily.</text>
</comment>
<dbReference type="GO" id="GO:0004198">
    <property type="term" value="F:calcium-dependent cysteine-type endopeptidase activity"/>
    <property type="evidence" value="ECO:0007669"/>
    <property type="project" value="InterPro"/>
</dbReference>
<reference evidence="8 9" key="1">
    <citation type="submission" date="2018-03" db="EMBL/GenBank/DDBJ databases">
        <authorList>
            <person name="Guldener U."/>
        </authorList>
    </citation>
    <scope>NUCLEOTIDE SEQUENCE [LARGE SCALE GENOMIC DNA]</scope>
    <source>
        <strain evidence="8 9">NBRC100155</strain>
    </source>
</reference>
<dbReference type="PANTHER" id="PTHR46143">
    <property type="entry name" value="CALPAIN-7"/>
    <property type="match status" value="1"/>
</dbReference>
<evidence type="ECO:0000256" key="5">
    <source>
        <dbReference type="PROSITE-ProRule" id="PRU00239"/>
    </source>
</evidence>
<feature type="active site" evidence="5">
    <location>
        <position position="441"/>
    </location>
</feature>
<dbReference type="SUPFAM" id="SSF49758">
    <property type="entry name" value="Calpain large subunit, middle domain (domain III)"/>
    <property type="match status" value="3"/>
</dbReference>
<keyword evidence="3 5" id="KW-0378">Hydrolase</keyword>
<evidence type="ECO:0000256" key="1">
    <source>
        <dbReference type="ARBA" id="ARBA00010193"/>
    </source>
</evidence>
<dbReference type="PANTHER" id="PTHR46143:SF1">
    <property type="entry name" value="CALPAIN-7"/>
    <property type="match status" value="1"/>
</dbReference>
<evidence type="ECO:0000313" key="8">
    <source>
        <dbReference type="EMBL" id="SPO27496.1"/>
    </source>
</evidence>
<dbReference type="OrthoDB" id="167576at2759"/>
<evidence type="ECO:0000256" key="4">
    <source>
        <dbReference type="ARBA" id="ARBA00022807"/>
    </source>
</evidence>
<organism evidence="8 9">
    <name type="scientific">Ustilago trichophora</name>
    <dbReference type="NCBI Taxonomy" id="86804"/>
    <lineage>
        <taxon>Eukaryota</taxon>
        <taxon>Fungi</taxon>
        <taxon>Dikarya</taxon>
        <taxon>Basidiomycota</taxon>
        <taxon>Ustilaginomycotina</taxon>
        <taxon>Ustilaginomycetes</taxon>
        <taxon>Ustilaginales</taxon>
        <taxon>Ustilaginaceae</taxon>
        <taxon>Ustilago</taxon>
    </lineage>
</organism>
<dbReference type="Gene3D" id="1.20.58.80">
    <property type="entry name" value="Phosphotransferase system, lactose/cellobiose-type IIA subunit"/>
    <property type="match status" value="1"/>
</dbReference>
<dbReference type="Proteomes" id="UP000324022">
    <property type="component" value="Unassembled WGS sequence"/>
</dbReference>
<feature type="region of interest" description="Disordered" evidence="6">
    <location>
        <begin position="685"/>
        <end position="706"/>
    </location>
</feature>
<dbReference type="InterPro" id="IPR022683">
    <property type="entry name" value="Calpain_III"/>
</dbReference>
<dbReference type="InterPro" id="IPR051297">
    <property type="entry name" value="PalB/RIM13"/>
</dbReference>
<sequence length="1006" mass="109953">MSAPISRADWEAKLKHAQDHAHRATKAELARNYSEAFELYIRAGQLFVWLLGNFPSAPQNSNATLVASAQGSTSSLRVALEPSSLIAGDGGFSGAAATQTRERLKQMATKVMARAEKIKATRKDLRPVSRDTLSQEEQSSILITSSLINGHRYPVWNRPPSQHQIAAPSTSTQAAQPALSPVQLRKGAIYRRAFQLSSFETQGWSTQLKGSDIVQDIVTDCSFVAALEVAAEHDHLFGSQLATSALYPQDSQGRIQHSPSGQYHAKLHINGAPRLVTIDDQLPYYPTPDSSTDSTAPVVRTLQIDQHRLMCATSRNGQAVWPALLEKAYLKVMGGYDFVGSNGSIDLYALTGWLPEHIFLRHAGFQREKTWNRFHAAWRAGRCMATVGTGKPPSRPRDSAAGQADAGPATITLESGLVSSHNYAILDVLERGSRRYIKLMNPWRTAAGIRPAIAISAKEELRIYTSSSAEPDSQPCLEDELERMKVDASKEVDSPSPTFTVTWDDLCSHFDSLFLNWDPSLFDNNVTVHSNWPSIPSSHSSGASSLGLKQPDPHFRLSVTVPPTMLSTAETAADPSAEVWLLLMRHITSTQLSDQPRQSSNQASSEYIALHVFEDDQRVSEGRQLASASALPLRKAKHKGAYVDGTHCLVRLKPSFLRERATEQSVSGPGSKQQYQQCSFTVVVSRRDERDEPSSPRATTKGDTGKDVNYTLSVFSRYRMELSELRTRLPYCESVTGSWTARTAGGNATLASFMSNPQYALIVPAGPDEVQMQVVLESADRRVPVQVLLTYPGAGSGRVTYLSEGDVVLSSGMYHHGLALCSTSQPGATSTVLRPGVYTLIASTFEAGTQGDFQLRVEATRPVQLRAIPQEGAGMFHRRLTSSWNRSSSAFGSPANSKYLNNPSWRFTIDRPGLSGMIARIRVEAMRSTDTVRPYINLALFIETDAGLREVASSGGYTDQTCGAAIEHVKLQSGTYRLVASTYQPDTEAGFAIDLYTAAKVNVVPL</sequence>
<dbReference type="Gene3D" id="3.90.70.10">
    <property type="entry name" value="Cysteine proteinases"/>
    <property type="match status" value="1"/>
</dbReference>
<dbReference type="Gene3D" id="2.60.120.380">
    <property type="match status" value="2"/>
</dbReference>
<keyword evidence="9" id="KW-1185">Reference proteome</keyword>
<dbReference type="Pfam" id="PF00648">
    <property type="entry name" value="Peptidase_C2"/>
    <property type="match status" value="1"/>
</dbReference>
<accession>A0A5C3ED07</accession>
<evidence type="ECO:0000313" key="9">
    <source>
        <dbReference type="Proteomes" id="UP000324022"/>
    </source>
</evidence>
<dbReference type="InterPro" id="IPR036181">
    <property type="entry name" value="MIT_dom_sf"/>
</dbReference>
<feature type="active site" evidence="5">
    <location>
        <position position="221"/>
    </location>
</feature>
<dbReference type="SMART" id="SM00720">
    <property type="entry name" value="calpain_III"/>
    <property type="match status" value="1"/>
</dbReference>
<feature type="domain" description="Calpain catalytic" evidence="7">
    <location>
        <begin position="211"/>
        <end position="519"/>
    </location>
</feature>
<protein>
    <submittedName>
        <fullName evidence="8">Related to calpain-like protease PalBory</fullName>
    </submittedName>
</protein>
<dbReference type="PROSITE" id="PS50203">
    <property type="entry name" value="CALPAIN_CAT"/>
    <property type="match status" value="1"/>
</dbReference>
<evidence type="ECO:0000259" key="7">
    <source>
        <dbReference type="PROSITE" id="PS50203"/>
    </source>
</evidence>
<name>A0A5C3ED07_9BASI</name>
<dbReference type="InterPro" id="IPR036213">
    <property type="entry name" value="Calpain_III_sf"/>
</dbReference>
<keyword evidence="2 5" id="KW-0645">Protease</keyword>
<feature type="region of interest" description="Disordered" evidence="6">
    <location>
        <begin position="159"/>
        <end position="178"/>
    </location>
</feature>
<evidence type="ECO:0000256" key="2">
    <source>
        <dbReference type="ARBA" id="ARBA00022670"/>
    </source>
</evidence>
<dbReference type="SUPFAM" id="SSF54001">
    <property type="entry name" value="Cysteine proteinases"/>
    <property type="match status" value="1"/>
</dbReference>
<dbReference type="AlphaFoldDB" id="A0A5C3ED07"/>
<dbReference type="InterPro" id="IPR001300">
    <property type="entry name" value="Peptidase_C2_calpain_cat"/>
</dbReference>
<feature type="compositionally biased region" description="Polar residues" evidence="6">
    <location>
        <begin position="159"/>
        <end position="175"/>
    </location>
</feature>
<dbReference type="EMBL" id="OOIN01000017">
    <property type="protein sequence ID" value="SPO27496.1"/>
    <property type="molecule type" value="Genomic_DNA"/>
</dbReference>
<feature type="active site" evidence="5">
    <location>
        <position position="421"/>
    </location>
</feature>
<proteinExistence type="inferred from homology"/>
<evidence type="ECO:0000256" key="6">
    <source>
        <dbReference type="SAM" id="MobiDB-lite"/>
    </source>
</evidence>
<dbReference type="GO" id="GO:0006508">
    <property type="term" value="P:proteolysis"/>
    <property type="evidence" value="ECO:0007669"/>
    <property type="project" value="UniProtKB-KW"/>
</dbReference>
<feature type="compositionally biased region" description="Basic and acidic residues" evidence="6">
    <location>
        <begin position="685"/>
        <end position="694"/>
    </location>
</feature>
<evidence type="ECO:0000256" key="3">
    <source>
        <dbReference type="ARBA" id="ARBA00022801"/>
    </source>
</evidence>
<dbReference type="SUPFAM" id="SSF116846">
    <property type="entry name" value="MIT domain"/>
    <property type="match status" value="1"/>
</dbReference>